<reference evidence="15" key="1">
    <citation type="submission" date="2016-10" db="EMBL/GenBank/DDBJ databases">
        <authorList>
            <person name="Varghese N."/>
            <person name="Submissions S."/>
        </authorList>
    </citation>
    <scope>NUCLEOTIDE SEQUENCE [LARGE SCALE GENOMIC DNA]</scope>
    <source>
        <strain evidence="15">DSM 26542</strain>
    </source>
</reference>
<dbReference type="SMART" id="SM00388">
    <property type="entry name" value="HisKA"/>
    <property type="match status" value="1"/>
</dbReference>
<dbReference type="InterPro" id="IPR036890">
    <property type="entry name" value="HATPase_C_sf"/>
</dbReference>
<keyword evidence="4" id="KW-0597">Phosphoprotein</keyword>
<dbReference type="AlphaFoldDB" id="A0A1I3NMJ1"/>
<protein>
    <recommendedName>
        <fullName evidence="3">histidine kinase</fullName>
        <ecNumber evidence="3">2.7.13.3</ecNumber>
    </recommendedName>
</protein>
<comment type="subcellular location">
    <subcellularLocation>
        <location evidence="2">Membrane</location>
    </subcellularLocation>
</comment>
<dbReference type="SUPFAM" id="SSF158472">
    <property type="entry name" value="HAMP domain-like"/>
    <property type="match status" value="1"/>
</dbReference>
<keyword evidence="15" id="KW-1185">Reference proteome</keyword>
<evidence type="ECO:0000259" key="13">
    <source>
        <dbReference type="PROSITE" id="PS50885"/>
    </source>
</evidence>
<accession>A0A1I3NMJ1</accession>
<evidence type="ECO:0000259" key="12">
    <source>
        <dbReference type="PROSITE" id="PS50109"/>
    </source>
</evidence>
<dbReference type="SUPFAM" id="SSF55874">
    <property type="entry name" value="ATPase domain of HSP90 chaperone/DNA topoisomerase II/histidine kinase"/>
    <property type="match status" value="1"/>
</dbReference>
<dbReference type="Gene3D" id="3.30.565.10">
    <property type="entry name" value="Histidine kinase-like ATPase, C-terminal domain"/>
    <property type="match status" value="1"/>
</dbReference>
<evidence type="ECO:0000256" key="10">
    <source>
        <dbReference type="ARBA" id="ARBA00023136"/>
    </source>
</evidence>
<keyword evidence="7 14" id="KW-0418">Kinase</keyword>
<name>A0A1I3NMJ1_9FLAO</name>
<feature type="domain" description="HAMP" evidence="13">
    <location>
        <begin position="192"/>
        <end position="245"/>
    </location>
</feature>
<dbReference type="GO" id="GO:0005886">
    <property type="term" value="C:plasma membrane"/>
    <property type="evidence" value="ECO:0007669"/>
    <property type="project" value="TreeGrafter"/>
</dbReference>
<dbReference type="SMART" id="SM00304">
    <property type="entry name" value="HAMP"/>
    <property type="match status" value="1"/>
</dbReference>
<evidence type="ECO:0000256" key="11">
    <source>
        <dbReference type="SAM" id="Phobius"/>
    </source>
</evidence>
<dbReference type="CDD" id="cd00075">
    <property type="entry name" value="HATPase"/>
    <property type="match status" value="1"/>
</dbReference>
<evidence type="ECO:0000256" key="1">
    <source>
        <dbReference type="ARBA" id="ARBA00000085"/>
    </source>
</evidence>
<organism evidence="14 15">
    <name type="scientific">Myroides guanonis</name>
    <dbReference type="NCBI Taxonomy" id="1150112"/>
    <lineage>
        <taxon>Bacteria</taxon>
        <taxon>Pseudomonadati</taxon>
        <taxon>Bacteroidota</taxon>
        <taxon>Flavobacteriia</taxon>
        <taxon>Flavobacteriales</taxon>
        <taxon>Flavobacteriaceae</taxon>
        <taxon>Myroides</taxon>
    </lineage>
</organism>
<dbReference type="PANTHER" id="PTHR45436">
    <property type="entry name" value="SENSOR HISTIDINE KINASE YKOH"/>
    <property type="match status" value="1"/>
</dbReference>
<feature type="domain" description="Histidine kinase" evidence="12">
    <location>
        <begin position="253"/>
        <end position="469"/>
    </location>
</feature>
<dbReference type="InterPro" id="IPR050428">
    <property type="entry name" value="TCS_sensor_his_kinase"/>
</dbReference>
<keyword evidence="9" id="KW-0902">Two-component regulatory system</keyword>
<dbReference type="CDD" id="cd06225">
    <property type="entry name" value="HAMP"/>
    <property type="match status" value="1"/>
</dbReference>
<evidence type="ECO:0000256" key="6">
    <source>
        <dbReference type="ARBA" id="ARBA00022692"/>
    </source>
</evidence>
<evidence type="ECO:0000256" key="3">
    <source>
        <dbReference type="ARBA" id="ARBA00012438"/>
    </source>
</evidence>
<dbReference type="InterPro" id="IPR036097">
    <property type="entry name" value="HisK_dim/P_sf"/>
</dbReference>
<dbReference type="PRINTS" id="PR00344">
    <property type="entry name" value="BCTRLSENSOR"/>
</dbReference>
<evidence type="ECO:0000256" key="7">
    <source>
        <dbReference type="ARBA" id="ARBA00022777"/>
    </source>
</evidence>
<dbReference type="Pfam" id="PF00672">
    <property type="entry name" value="HAMP"/>
    <property type="match status" value="1"/>
</dbReference>
<dbReference type="Proteomes" id="UP000243887">
    <property type="component" value="Unassembled WGS sequence"/>
</dbReference>
<proteinExistence type="predicted"/>
<feature type="transmembrane region" description="Helical" evidence="11">
    <location>
        <begin position="172"/>
        <end position="191"/>
    </location>
</feature>
<dbReference type="InterPro" id="IPR003594">
    <property type="entry name" value="HATPase_dom"/>
</dbReference>
<dbReference type="Gene3D" id="6.10.340.10">
    <property type="match status" value="1"/>
</dbReference>
<dbReference type="STRING" id="1150112.SAMN04487893_103131"/>
<dbReference type="CDD" id="cd00082">
    <property type="entry name" value="HisKA"/>
    <property type="match status" value="1"/>
</dbReference>
<evidence type="ECO:0000256" key="8">
    <source>
        <dbReference type="ARBA" id="ARBA00022989"/>
    </source>
</evidence>
<sequence>MVIYQKMFKKLSIKNRIALIYSFSFTVILGLIFGVLFFVVKNGVNQVMYETLNEEINSHVNFVLHEPIFKSYVPEREWEEVEHTDLALNPVFIAIYDNDFNLVEHSPNLVDPKFQWKKNQAENTPYYTEVNSIKMLMSQAQLIHHGEKVGYVIVALSTKHNQLALEYLETSLMFIFPIAVLLIFIVARYSASNSIRPVFKIIDTAQKITETNLNERIPLPKNKDELFQLSKTINDLLDRLELQIIKAKQFSADASHELRTPLSIIKGTLEVLIRRERKQEEYQDKIQYTLQQVDRLYQLVEQFLLLSRTENNSIKIFKSTFDLKEEITNCLVRFDFLIKEKSIKIVLEGLQPMLANNSKEYLGIIIDNILSNAIKYTPIHGSIIISCYLKNNKYHIVFQDNGKGIQPEFLKELHERHFRVLDEKSHDISGYGLGLNIAYKLAQLCNALISIQSTKEKGTEVTLTIDSFTD</sequence>
<dbReference type="PROSITE" id="PS50109">
    <property type="entry name" value="HIS_KIN"/>
    <property type="match status" value="1"/>
</dbReference>
<evidence type="ECO:0000256" key="5">
    <source>
        <dbReference type="ARBA" id="ARBA00022679"/>
    </source>
</evidence>
<dbReference type="SMART" id="SM00387">
    <property type="entry name" value="HATPase_c"/>
    <property type="match status" value="1"/>
</dbReference>
<feature type="transmembrane region" description="Helical" evidence="11">
    <location>
        <begin position="20"/>
        <end position="40"/>
    </location>
</feature>
<evidence type="ECO:0000313" key="14">
    <source>
        <dbReference type="EMBL" id="SFJ10387.1"/>
    </source>
</evidence>
<keyword evidence="10 11" id="KW-0472">Membrane</keyword>
<evidence type="ECO:0000313" key="15">
    <source>
        <dbReference type="Proteomes" id="UP000243887"/>
    </source>
</evidence>
<dbReference type="GO" id="GO:0000155">
    <property type="term" value="F:phosphorelay sensor kinase activity"/>
    <property type="evidence" value="ECO:0007669"/>
    <property type="project" value="InterPro"/>
</dbReference>
<dbReference type="SUPFAM" id="SSF47384">
    <property type="entry name" value="Homodimeric domain of signal transducing histidine kinase"/>
    <property type="match status" value="1"/>
</dbReference>
<dbReference type="PROSITE" id="PS50885">
    <property type="entry name" value="HAMP"/>
    <property type="match status" value="1"/>
</dbReference>
<dbReference type="InterPro" id="IPR003661">
    <property type="entry name" value="HisK_dim/P_dom"/>
</dbReference>
<dbReference type="InterPro" id="IPR003660">
    <property type="entry name" value="HAMP_dom"/>
</dbReference>
<dbReference type="InterPro" id="IPR004358">
    <property type="entry name" value="Sig_transdc_His_kin-like_C"/>
</dbReference>
<dbReference type="EC" id="2.7.13.3" evidence="3"/>
<keyword evidence="8 11" id="KW-1133">Transmembrane helix</keyword>
<evidence type="ECO:0000256" key="2">
    <source>
        <dbReference type="ARBA" id="ARBA00004370"/>
    </source>
</evidence>
<keyword evidence="5" id="KW-0808">Transferase</keyword>
<gene>
    <name evidence="14" type="ORF">SAMN04487893_103131</name>
</gene>
<dbReference type="PANTHER" id="PTHR45436:SF5">
    <property type="entry name" value="SENSOR HISTIDINE KINASE TRCS"/>
    <property type="match status" value="1"/>
</dbReference>
<comment type="catalytic activity">
    <reaction evidence="1">
        <text>ATP + protein L-histidine = ADP + protein N-phospho-L-histidine.</text>
        <dbReference type="EC" id="2.7.13.3"/>
    </reaction>
</comment>
<dbReference type="FunFam" id="1.10.287.130:FF:000001">
    <property type="entry name" value="Two-component sensor histidine kinase"/>
    <property type="match status" value="1"/>
</dbReference>
<keyword evidence="6 11" id="KW-0812">Transmembrane</keyword>
<evidence type="ECO:0000256" key="4">
    <source>
        <dbReference type="ARBA" id="ARBA00022553"/>
    </source>
</evidence>
<dbReference type="InterPro" id="IPR005467">
    <property type="entry name" value="His_kinase_dom"/>
</dbReference>
<dbReference type="Gene3D" id="1.10.287.130">
    <property type="match status" value="1"/>
</dbReference>
<dbReference type="EMBL" id="FORU01000003">
    <property type="protein sequence ID" value="SFJ10387.1"/>
    <property type="molecule type" value="Genomic_DNA"/>
</dbReference>
<dbReference type="Pfam" id="PF00512">
    <property type="entry name" value="HisKA"/>
    <property type="match status" value="1"/>
</dbReference>
<dbReference type="Pfam" id="PF02518">
    <property type="entry name" value="HATPase_c"/>
    <property type="match status" value="1"/>
</dbReference>
<evidence type="ECO:0000256" key="9">
    <source>
        <dbReference type="ARBA" id="ARBA00023012"/>
    </source>
</evidence>